<reference evidence="2" key="1">
    <citation type="journal article" date="2012" name="PLoS ONE">
        <title>Gene sets for utilization of primary and secondary nutrition supplies in the distal gut of endangered iberian lynx.</title>
        <authorList>
            <person name="Alcaide M."/>
            <person name="Messina E."/>
            <person name="Richter M."/>
            <person name="Bargiela R."/>
            <person name="Peplies J."/>
            <person name="Huws S.A."/>
            <person name="Newbold C.J."/>
            <person name="Golyshin P.N."/>
            <person name="Simon M.A."/>
            <person name="Lopez G."/>
            <person name="Yakimov M.M."/>
            <person name="Ferrer M."/>
        </authorList>
    </citation>
    <scope>NUCLEOTIDE SEQUENCE</scope>
</reference>
<feature type="compositionally biased region" description="Polar residues" evidence="1">
    <location>
        <begin position="10"/>
        <end position="26"/>
    </location>
</feature>
<organism evidence="2">
    <name type="scientific">gut metagenome</name>
    <dbReference type="NCBI Taxonomy" id="749906"/>
    <lineage>
        <taxon>unclassified sequences</taxon>
        <taxon>metagenomes</taxon>
        <taxon>organismal metagenomes</taxon>
    </lineage>
</organism>
<proteinExistence type="predicted"/>
<gene>
    <name evidence="2" type="ORF">EVA_11427</name>
</gene>
<name>J9CK46_9ZZZZ</name>
<feature type="region of interest" description="Disordered" evidence="1">
    <location>
        <begin position="1"/>
        <end position="26"/>
    </location>
</feature>
<sequence length="45" mass="4996">MRKGFAAGRQNRQQADNQAFTSVQTSPNHCTQLLSHLGEKVVSPR</sequence>
<comment type="caution">
    <text evidence="2">The sequence shown here is derived from an EMBL/GenBank/DDBJ whole genome shotgun (WGS) entry which is preliminary data.</text>
</comment>
<accession>J9CK46</accession>
<evidence type="ECO:0000313" key="2">
    <source>
        <dbReference type="EMBL" id="EJX00471.1"/>
    </source>
</evidence>
<protein>
    <submittedName>
        <fullName evidence="2">Uncharacterized protein</fullName>
    </submittedName>
</protein>
<dbReference type="AlphaFoldDB" id="J9CK46"/>
<dbReference type="EMBL" id="AMCI01003359">
    <property type="protein sequence ID" value="EJX00471.1"/>
    <property type="molecule type" value="Genomic_DNA"/>
</dbReference>
<evidence type="ECO:0000256" key="1">
    <source>
        <dbReference type="SAM" id="MobiDB-lite"/>
    </source>
</evidence>